<reference evidence="4 5" key="1">
    <citation type="journal article" date="2019" name="Int. J. Syst. Evol. Microbiol.">
        <title>The Global Catalogue of Microorganisms (GCM) 10K type strain sequencing project: providing services to taxonomists for standard genome sequencing and annotation.</title>
        <authorList>
            <consortium name="The Broad Institute Genomics Platform"/>
            <consortium name="The Broad Institute Genome Sequencing Center for Infectious Disease"/>
            <person name="Wu L."/>
            <person name="Ma J."/>
        </authorList>
    </citation>
    <scope>NUCLEOTIDE SEQUENCE [LARGE SCALE GENOMIC DNA]</scope>
    <source>
        <strain evidence="4 5">RDMS1</strain>
    </source>
</reference>
<organism evidence="4 5">
    <name type="scientific">Halocatena marina</name>
    <dbReference type="NCBI Taxonomy" id="2934937"/>
    <lineage>
        <taxon>Archaea</taxon>
        <taxon>Methanobacteriati</taxon>
        <taxon>Methanobacteriota</taxon>
        <taxon>Stenosarchaea group</taxon>
        <taxon>Halobacteria</taxon>
        <taxon>Halobacteriales</taxon>
        <taxon>Natronomonadaceae</taxon>
        <taxon>Halocatena</taxon>
    </lineage>
</organism>
<name>A0ABD5YMR6_9EURY</name>
<keyword evidence="2" id="KW-1133">Transmembrane helix</keyword>
<dbReference type="Pfam" id="PF24035">
    <property type="entry name" value="DUF7344"/>
    <property type="match status" value="1"/>
</dbReference>
<keyword evidence="2" id="KW-0812">Transmembrane</keyword>
<evidence type="ECO:0000256" key="2">
    <source>
        <dbReference type="SAM" id="Phobius"/>
    </source>
</evidence>
<dbReference type="InterPro" id="IPR055768">
    <property type="entry name" value="DUF7344"/>
</dbReference>
<evidence type="ECO:0000259" key="3">
    <source>
        <dbReference type="Pfam" id="PF24035"/>
    </source>
</evidence>
<comment type="caution">
    <text evidence="4">The sequence shown here is derived from an EMBL/GenBank/DDBJ whole genome shotgun (WGS) entry which is preliminary data.</text>
</comment>
<dbReference type="AlphaFoldDB" id="A0ABD5YMR6"/>
<feature type="region of interest" description="Disordered" evidence="1">
    <location>
        <begin position="1"/>
        <end position="30"/>
    </location>
</feature>
<gene>
    <name evidence="4" type="ORF">ACFQL7_10395</name>
</gene>
<dbReference type="Proteomes" id="UP001596417">
    <property type="component" value="Unassembled WGS sequence"/>
</dbReference>
<keyword evidence="5" id="KW-1185">Reference proteome</keyword>
<sequence>MANSDTDTEPVSAGDGTSESLESEDPPAELSKDELFHLLQNQRRRRVLLYLQDTDGEVSMRDIAEQVAAWENDTTVAALGSNERQRVYIALYQSHLPKLDDAGVLTYDQQRGIVSRTQLADQLEAYLNVEASHESNAEIGTEANGDVDNQRIANGTNENSTTNVNLDILRYYGAATLASVLSTAASAAGLIAMSGVPSRHLSQGCSSQ</sequence>
<evidence type="ECO:0000313" key="4">
    <source>
        <dbReference type="EMBL" id="MFC7190222.1"/>
    </source>
</evidence>
<keyword evidence="2" id="KW-0472">Membrane</keyword>
<accession>A0ABD5YMR6</accession>
<feature type="domain" description="DUF7344" evidence="3">
    <location>
        <begin position="36"/>
        <end position="115"/>
    </location>
</feature>
<protein>
    <recommendedName>
        <fullName evidence="3">DUF7344 domain-containing protein</fullName>
    </recommendedName>
</protein>
<dbReference type="InterPro" id="IPR036388">
    <property type="entry name" value="WH-like_DNA-bd_sf"/>
</dbReference>
<evidence type="ECO:0000313" key="5">
    <source>
        <dbReference type="Proteomes" id="UP001596417"/>
    </source>
</evidence>
<evidence type="ECO:0000256" key="1">
    <source>
        <dbReference type="SAM" id="MobiDB-lite"/>
    </source>
</evidence>
<proteinExistence type="predicted"/>
<feature type="transmembrane region" description="Helical" evidence="2">
    <location>
        <begin position="171"/>
        <end position="193"/>
    </location>
</feature>
<dbReference type="RefSeq" id="WP_390205505.1">
    <property type="nucleotide sequence ID" value="NZ_JBHTAX010000001.1"/>
</dbReference>
<dbReference type="Gene3D" id="1.10.10.10">
    <property type="entry name" value="Winged helix-like DNA-binding domain superfamily/Winged helix DNA-binding domain"/>
    <property type="match status" value="1"/>
</dbReference>
<dbReference type="EMBL" id="JBHTAX010000001">
    <property type="protein sequence ID" value="MFC7190222.1"/>
    <property type="molecule type" value="Genomic_DNA"/>
</dbReference>